<dbReference type="InterPro" id="IPR025481">
    <property type="entry name" value="Cell_Morphogen_C"/>
</dbReference>
<dbReference type="EMBL" id="JAODUO010000228">
    <property type="protein sequence ID" value="KAK2185616.1"/>
    <property type="molecule type" value="Genomic_DNA"/>
</dbReference>
<gene>
    <name evidence="4" type="ORF">NP493_229g01007</name>
</gene>
<evidence type="ECO:0000259" key="2">
    <source>
        <dbReference type="Pfam" id="PF14225"/>
    </source>
</evidence>
<dbReference type="Pfam" id="PF14225">
    <property type="entry name" value="MOR2-PAG1_C"/>
    <property type="match status" value="1"/>
</dbReference>
<dbReference type="InterPro" id="IPR039867">
    <property type="entry name" value="Furry/Tao3/Mor2"/>
</dbReference>
<protein>
    <submittedName>
        <fullName evidence="4">Uncharacterized protein</fullName>
    </submittedName>
</protein>
<sequence>MCQEQAENLDNLATVMTLYSRGTFAKDSLQWTKCVVKYLYDVYSDISDLIVNFMVEVLDKGPANTQNAVLQILHCLVHYVDITALPSPCIHDLLRVVAKYIESAHWKESLKILKLCVQRSSSLEVAPPTANVGSLLDIGALGLLSHTSFAEAEVMVKKELPGRTMEFTFDQSQLPIIGGDLLELSPPETGVVEAEYISESERQLEAPSSGSLVIESSSGFGWKRPLPSQSRTRERLINLLKCYGPRILIPKSPSVFDTQVIFSHDSPSDTLERQTTMTNSSEERSIPADGLPGQMKLGDDL</sequence>
<dbReference type="GO" id="GO:0000902">
    <property type="term" value="P:cell morphogenesis"/>
    <property type="evidence" value="ECO:0007669"/>
    <property type="project" value="InterPro"/>
</dbReference>
<dbReference type="Proteomes" id="UP001209878">
    <property type="component" value="Unassembled WGS sequence"/>
</dbReference>
<feature type="domain" description="Protein furry C-terminal" evidence="3">
    <location>
        <begin position="157"/>
        <end position="283"/>
    </location>
</feature>
<dbReference type="PANTHER" id="PTHR12295:SF30">
    <property type="entry name" value="PROTEIN FURRY"/>
    <property type="match status" value="1"/>
</dbReference>
<dbReference type="GO" id="GO:0005938">
    <property type="term" value="C:cell cortex"/>
    <property type="evidence" value="ECO:0007669"/>
    <property type="project" value="TreeGrafter"/>
</dbReference>
<comment type="caution">
    <text evidence="4">The sequence shown here is derived from an EMBL/GenBank/DDBJ whole genome shotgun (WGS) entry which is preliminary data.</text>
</comment>
<evidence type="ECO:0000313" key="5">
    <source>
        <dbReference type="Proteomes" id="UP001209878"/>
    </source>
</evidence>
<proteinExistence type="predicted"/>
<accession>A0AAD9UDS8</accession>
<dbReference type="GO" id="GO:0031175">
    <property type="term" value="P:neuron projection development"/>
    <property type="evidence" value="ECO:0007669"/>
    <property type="project" value="TreeGrafter"/>
</dbReference>
<organism evidence="4 5">
    <name type="scientific">Ridgeia piscesae</name>
    <name type="common">Tubeworm</name>
    <dbReference type="NCBI Taxonomy" id="27915"/>
    <lineage>
        <taxon>Eukaryota</taxon>
        <taxon>Metazoa</taxon>
        <taxon>Spiralia</taxon>
        <taxon>Lophotrochozoa</taxon>
        <taxon>Annelida</taxon>
        <taxon>Polychaeta</taxon>
        <taxon>Sedentaria</taxon>
        <taxon>Canalipalpata</taxon>
        <taxon>Sabellida</taxon>
        <taxon>Siboglinidae</taxon>
        <taxon>Ridgeia</taxon>
    </lineage>
</organism>
<reference evidence="4" key="1">
    <citation type="journal article" date="2023" name="Mol. Biol. Evol.">
        <title>Third-Generation Sequencing Reveals the Adaptive Role of the Epigenome in Three Deep-Sea Polychaetes.</title>
        <authorList>
            <person name="Perez M."/>
            <person name="Aroh O."/>
            <person name="Sun Y."/>
            <person name="Lan Y."/>
            <person name="Juniper S.K."/>
            <person name="Young C.R."/>
            <person name="Angers B."/>
            <person name="Qian P.Y."/>
        </authorList>
    </citation>
    <scope>NUCLEOTIDE SEQUENCE</scope>
    <source>
        <strain evidence="4">R07B-5</strain>
    </source>
</reference>
<feature type="region of interest" description="Disordered" evidence="1">
    <location>
        <begin position="266"/>
        <end position="301"/>
    </location>
</feature>
<evidence type="ECO:0000313" key="4">
    <source>
        <dbReference type="EMBL" id="KAK2185616.1"/>
    </source>
</evidence>
<dbReference type="GO" id="GO:0030427">
    <property type="term" value="C:site of polarized growth"/>
    <property type="evidence" value="ECO:0007669"/>
    <property type="project" value="TreeGrafter"/>
</dbReference>
<name>A0AAD9UDS8_RIDPI</name>
<dbReference type="PANTHER" id="PTHR12295">
    <property type="entry name" value="FURRY-RELATED"/>
    <property type="match status" value="1"/>
</dbReference>
<evidence type="ECO:0000256" key="1">
    <source>
        <dbReference type="SAM" id="MobiDB-lite"/>
    </source>
</evidence>
<dbReference type="AlphaFoldDB" id="A0AAD9UDS8"/>
<feature type="domain" description="Cell morphogenesis protein C-terminal" evidence="2">
    <location>
        <begin position="6"/>
        <end position="121"/>
    </location>
</feature>
<dbReference type="InterPro" id="IPR045842">
    <property type="entry name" value="Fry_C"/>
</dbReference>
<keyword evidence="5" id="KW-1185">Reference proteome</keyword>
<evidence type="ECO:0000259" key="3">
    <source>
        <dbReference type="Pfam" id="PF19421"/>
    </source>
</evidence>
<dbReference type="Pfam" id="PF19421">
    <property type="entry name" value="Fry_C"/>
    <property type="match status" value="1"/>
</dbReference>